<keyword evidence="3 4" id="KW-0648">Protein biosynthesis</keyword>
<accession>A0A0L0G866</accession>
<comment type="subunit">
    <text evidence="4">Component of the eukaryotic translation initiation factor 3 (eIF-3) complex.</text>
</comment>
<evidence type="ECO:0000313" key="6">
    <source>
        <dbReference type="Proteomes" id="UP000054560"/>
    </source>
</evidence>
<dbReference type="AlphaFoldDB" id="A0A0L0G866"/>
<dbReference type="PANTHER" id="PTHR13242:SF0">
    <property type="entry name" value="EUKARYOTIC TRANSLATION INITIATION FACTOR 3 SUBUNIT L"/>
    <property type="match status" value="1"/>
</dbReference>
<dbReference type="STRING" id="667725.A0A0L0G866"/>
<dbReference type="GO" id="GO:0016282">
    <property type="term" value="C:eukaryotic 43S preinitiation complex"/>
    <property type="evidence" value="ECO:0007669"/>
    <property type="project" value="UniProtKB-UniRule"/>
</dbReference>
<keyword evidence="1 4" id="KW-0963">Cytoplasm</keyword>
<name>A0A0L0G866_9EUKA</name>
<dbReference type="GeneID" id="25903071"/>
<dbReference type="InterPro" id="IPR019382">
    <property type="entry name" value="eIF3l"/>
</dbReference>
<comment type="subcellular location">
    <subcellularLocation>
        <location evidence="4">Cytoplasm</location>
    </subcellularLocation>
</comment>
<dbReference type="Proteomes" id="UP000054560">
    <property type="component" value="Unassembled WGS sequence"/>
</dbReference>
<keyword evidence="6" id="KW-1185">Reference proteome</keyword>
<protein>
    <recommendedName>
        <fullName evidence="4">Eukaryotic translation initiation factor 3 subunit L</fullName>
        <shortName evidence="4">eIF3l</shortName>
    </recommendedName>
</protein>
<keyword evidence="2 4" id="KW-0396">Initiation factor</keyword>
<dbReference type="RefSeq" id="XP_014159134.1">
    <property type="nucleotide sequence ID" value="XM_014303659.1"/>
</dbReference>
<comment type="similarity">
    <text evidence="4">Belongs to the eIF-3 subunit L family.</text>
</comment>
<evidence type="ECO:0000256" key="1">
    <source>
        <dbReference type="ARBA" id="ARBA00022490"/>
    </source>
</evidence>
<dbReference type="GO" id="GO:0003743">
    <property type="term" value="F:translation initiation factor activity"/>
    <property type="evidence" value="ECO:0007669"/>
    <property type="project" value="UniProtKB-UniRule"/>
</dbReference>
<reference evidence="5 6" key="1">
    <citation type="submission" date="2011-02" db="EMBL/GenBank/DDBJ databases">
        <title>The Genome Sequence of Sphaeroforma arctica JP610.</title>
        <authorList>
            <consortium name="The Broad Institute Genome Sequencing Platform"/>
            <person name="Russ C."/>
            <person name="Cuomo C."/>
            <person name="Young S.K."/>
            <person name="Zeng Q."/>
            <person name="Gargeya S."/>
            <person name="Alvarado L."/>
            <person name="Berlin A."/>
            <person name="Chapman S.B."/>
            <person name="Chen Z."/>
            <person name="Freedman E."/>
            <person name="Gellesch M."/>
            <person name="Goldberg J."/>
            <person name="Griggs A."/>
            <person name="Gujja S."/>
            <person name="Heilman E."/>
            <person name="Heiman D."/>
            <person name="Howarth C."/>
            <person name="Mehta T."/>
            <person name="Neiman D."/>
            <person name="Pearson M."/>
            <person name="Roberts A."/>
            <person name="Saif S."/>
            <person name="Shea T."/>
            <person name="Shenoy N."/>
            <person name="Sisk P."/>
            <person name="Stolte C."/>
            <person name="Sykes S."/>
            <person name="White J."/>
            <person name="Yandava C."/>
            <person name="Burger G."/>
            <person name="Gray M.W."/>
            <person name="Holland P.W.H."/>
            <person name="King N."/>
            <person name="Lang F.B.F."/>
            <person name="Roger A.J."/>
            <person name="Ruiz-Trillo I."/>
            <person name="Haas B."/>
            <person name="Nusbaum C."/>
            <person name="Birren B."/>
        </authorList>
    </citation>
    <scope>NUCLEOTIDE SEQUENCE [LARGE SCALE GENOMIC DNA]</scope>
    <source>
        <strain evidence="5 6">JP610</strain>
    </source>
</reference>
<evidence type="ECO:0000256" key="3">
    <source>
        <dbReference type="ARBA" id="ARBA00022917"/>
    </source>
</evidence>
<evidence type="ECO:0000256" key="4">
    <source>
        <dbReference type="HAMAP-Rule" id="MF_03011"/>
    </source>
</evidence>
<evidence type="ECO:0000313" key="5">
    <source>
        <dbReference type="EMBL" id="KNC85232.1"/>
    </source>
</evidence>
<comment type="function">
    <text evidence="4">Component of the eukaryotic translation initiation factor 3 (eIF-3) complex, which is involved in protein synthesis of a specialized repertoire of mRNAs and, together with other initiation factors, stimulates binding of mRNA and methionyl-tRNAi to the 40S ribosome. The eIF-3 complex specifically targets and initiates translation of a subset of mRNAs involved in cell proliferation.</text>
</comment>
<dbReference type="OrthoDB" id="15082at2759"/>
<gene>
    <name evidence="5" type="ORF">SARC_02567</name>
</gene>
<dbReference type="GO" id="GO:0033290">
    <property type="term" value="C:eukaryotic 48S preinitiation complex"/>
    <property type="evidence" value="ECO:0007669"/>
    <property type="project" value="UniProtKB-UniRule"/>
</dbReference>
<sequence length="537" mass="62689">MEQTYSTDASDLQNMRKYHNQAAIEEDEDAEQDTAANVIDESYILPDVVRDFILYFNEHVVNREVGVIQNIYENSWQKLSDRFFSDCTWPPVDTISQLVNGNEVFLYLYKELYYRHIYAKLNPTLEQRFESFENYCDLFNYILNPEGPVDLEMPTPWLWDIIDEFIYQFQAYCQFKSVHKGRSMQDVEHINNNPHIWDVQSVLKILYSVVEQSKINDQLIAFKNGSDPALVSGIYGGHQLYRQLGYFSLIGLCRVHCILGDYYTSLKVLEHVELNKKGIMGVPACQTTTYYYVAFAYMMMRRNKDTIRVLSSILTYIHRTKQFNAHSYQYEDIQKKNEQMYAMLAIAVSLSPTRLDDNLDQQLREKFGDKMQRIQRGEDALEGFKELFMFCSPKFVTPVGPPADGTVQDYALAAQAKQMKLFLADVGQQVDVPTIRSYLKLYTTMPISKLATFIQTDEETFRTYLFLYKHKLSSVSWSEGSPLTGERTSGSDVDFYLDADMIHIADTKIERRFGQYYLRQVDKLAAIQRSMQRKLWN</sequence>
<dbReference type="EMBL" id="KQ241713">
    <property type="protein sequence ID" value="KNC85232.1"/>
    <property type="molecule type" value="Genomic_DNA"/>
</dbReference>
<evidence type="ECO:0000256" key="2">
    <source>
        <dbReference type="ARBA" id="ARBA00022540"/>
    </source>
</evidence>
<dbReference type="PANTHER" id="PTHR13242">
    <property type="entry name" value="EUKARYOTIC TRANSLATION INITIATION FACTOR 3"/>
    <property type="match status" value="1"/>
</dbReference>
<organism evidence="5 6">
    <name type="scientific">Sphaeroforma arctica JP610</name>
    <dbReference type="NCBI Taxonomy" id="667725"/>
    <lineage>
        <taxon>Eukaryota</taxon>
        <taxon>Ichthyosporea</taxon>
        <taxon>Ichthyophonida</taxon>
        <taxon>Sphaeroforma</taxon>
    </lineage>
</organism>
<proteinExistence type="inferred from homology"/>
<dbReference type="Pfam" id="PF10255">
    <property type="entry name" value="Paf67"/>
    <property type="match status" value="1"/>
</dbReference>
<dbReference type="eggNOG" id="KOG3677">
    <property type="taxonomic scope" value="Eukaryota"/>
</dbReference>
<dbReference type="GO" id="GO:0001732">
    <property type="term" value="P:formation of cytoplasmic translation initiation complex"/>
    <property type="evidence" value="ECO:0007669"/>
    <property type="project" value="UniProtKB-UniRule"/>
</dbReference>
<dbReference type="HAMAP" id="MF_03011">
    <property type="entry name" value="eIF3l"/>
    <property type="match status" value="1"/>
</dbReference>
<dbReference type="GO" id="GO:0005852">
    <property type="term" value="C:eukaryotic translation initiation factor 3 complex"/>
    <property type="evidence" value="ECO:0007669"/>
    <property type="project" value="UniProtKB-UniRule"/>
</dbReference>